<dbReference type="SUPFAM" id="SSF46689">
    <property type="entry name" value="Homeodomain-like"/>
    <property type="match status" value="2"/>
</dbReference>
<dbReference type="CDD" id="cd03137">
    <property type="entry name" value="GATase1_AraC_1"/>
    <property type="match status" value="1"/>
</dbReference>
<keyword evidence="2" id="KW-0804">Transcription</keyword>
<dbReference type="InterPro" id="IPR018060">
    <property type="entry name" value="HTH_AraC"/>
</dbReference>
<dbReference type="InterPro" id="IPR009057">
    <property type="entry name" value="Homeodomain-like_sf"/>
</dbReference>
<dbReference type="Gene3D" id="1.10.10.60">
    <property type="entry name" value="Homeodomain-like"/>
    <property type="match status" value="1"/>
</dbReference>
<dbReference type="PANTHER" id="PTHR43130">
    <property type="entry name" value="ARAC-FAMILY TRANSCRIPTIONAL REGULATOR"/>
    <property type="match status" value="1"/>
</dbReference>
<protein>
    <submittedName>
        <fullName evidence="5">AraC family transcriptional regulator with amidase-like domain</fullName>
    </submittedName>
</protein>
<evidence type="ECO:0000256" key="1">
    <source>
        <dbReference type="ARBA" id="ARBA00023015"/>
    </source>
</evidence>
<dbReference type="GO" id="GO:0043565">
    <property type="term" value="F:sequence-specific DNA binding"/>
    <property type="evidence" value="ECO:0007669"/>
    <property type="project" value="InterPro"/>
</dbReference>
<dbReference type="SUPFAM" id="SSF52317">
    <property type="entry name" value="Class I glutamine amidotransferase-like"/>
    <property type="match status" value="1"/>
</dbReference>
<sequence length="344" mass="37499">MAVLAYDDISPFHLSVPSLVFGRVGIGGKAPYRVDVCAERPGSLRTPAGFDIEVRHGLDRFVRADTVVIPSWERDMPLSPELRTALHQAHTAGARIVGLCLGSWAIAVSGLVDGREVTTHWAGAAALARACPEVRVRADTLWSDLGDVITSAGVAAALDCCLHLVRNDLGSRAATELARELVTAPHRSGSQAQYIPVAVPDASDDDPIERAMVWARTHLDQPIDLDGWARVALMSRRTFTRRFRDRTGNSPQQWLLHQRADRARLLLETTDDTMERIAADTGFGTAVSLRHHFHRILGTSPAAHRALFQDARPAPVSESGRMRPAIQPPEASDRTWTQGLSSSA</sequence>
<gene>
    <name evidence="5" type="ORF">DFR70_11799</name>
</gene>
<organism evidence="5 6">
    <name type="scientific">Nocardia tenerifensis</name>
    <dbReference type="NCBI Taxonomy" id="228006"/>
    <lineage>
        <taxon>Bacteria</taxon>
        <taxon>Bacillati</taxon>
        <taxon>Actinomycetota</taxon>
        <taxon>Actinomycetes</taxon>
        <taxon>Mycobacteriales</taxon>
        <taxon>Nocardiaceae</taxon>
        <taxon>Nocardia</taxon>
    </lineage>
</organism>
<dbReference type="PROSITE" id="PS01124">
    <property type="entry name" value="HTH_ARAC_FAMILY_2"/>
    <property type="match status" value="1"/>
</dbReference>
<dbReference type="InterPro" id="IPR002818">
    <property type="entry name" value="DJ-1/PfpI"/>
</dbReference>
<reference evidence="5 6" key="1">
    <citation type="submission" date="2018-05" db="EMBL/GenBank/DDBJ databases">
        <title>Genomic Encyclopedia of Type Strains, Phase IV (KMG-IV): sequencing the most valuable type-strain genomes for metagenomic binning, comparative biology and taxonomic classification.</title>
        <authorList>
            <person name="Goeker M."/>
        </authorList>
    </citation>
    <scope>NUCLEOTIDE SEQUENCE [LARGE SCALE GENOMIC DNA]</scope>
    <source>
        <strain evidence="5 6">DSM 44704</strain>
    </source>
</reference>
<dbReference type="GO" id="GO:0003700">
    <property type="term" value="F:DNA-binding transcription factor activity"/>
    <property type="evidence" value="ECO:0007669"/>
    <property type="project" value="InterPro"/>
</dbReference>
<dbReference type="Pfam" id="PF01965">
    <property type="entry name" value="DJ-1_PfpI"/>
    <property type="match status" value="1"/>
</dbReference>
<dbReference type="SMART" id="SM00342">
    <property type="entry name" value="HTH_ARAC"/>
    <property type="match status" value="1"/>
</dbReference>
<feature type="region of interest" description="Disordered" evidence="3">
    <location>
        <begin position="312"/>
        <end position="344"/>
    </location>
</feature>
<keyword evidence="6" id="KW-1185">Reference proteome</keyword>
<dbReference type="Gene3D" id="3.40.50.880">
    <property type="match status" value="1"/>
</dbReference>
<dbReference type="AlphaFoldDB" id="A0A318K4D9"/>
<evidence type="ECO:0000259" key="4">
    <source>
        <dbReference type="PROSITE" id="PS01124"/>
    </source>
</evidence>
<dbReference type="EMBL" id="QJKF01000017">
    <property type="protein sequence ID" value="PXX57670.1"/>
    <property type="molecule type" value="Genomic_DNA"/>
</dbReference>
<dbReference type="InterPro" id="IPR029062">
    <property type="entry name" value="Class_I_gatase-like"/>
</dbReference>
<feature type="compositionally biased region" description="Polar residues" evidence="3">
    <location>
        <begin position="334"/>
        <end position="344"/>
    </location>
</feature>
<proteinExistence type="predicted"/>
<name>A0A318K4D9_9NOCA</name>
<accession>A0A318K4D9</accession>
<evidence type="ECO:0000313" key="6">
    <source>
        <dbReference type="Proteomes" id="UP000247569"/>
    </source>
</evidence>
<dbReference type="Proteomes" id="UP000247569">
    <property type="component" value="Unassembled WGS sequence"/>
</dbReference>
<evidence type="ECO:0000313" key="5">
    <source>
        <dbReference type="EMBL" id="PXX57670.1"/>
    </source>
</evidence>
<feature type="domain" description="HTH araC/xylS-type" evidence="4">
    <location>
        <begin position="209"/>
        <end position="307"/>
    </location>
</feature>
<evidence type="ECO:0000256" key="2">
    <source>
        <dbReference type="ARBA" id="ARBA00023163"/>
    </source>
</evidence>
<dbReference type="Pfam" id="PF12833">
    <property type="entry name" value="HTH_18"/>
    <property type="match status" value="1"/>
</dbReference>
<evidence type="ECO:0000256" key="3">
    <source>
        <dbReference type="SAM" id="MobiDB-lite"/>
    </source>
</evidence>
<dbReference type="PANTHER" id="PTHR43130:SF3">
    <property type="entry name" value="HTH-TYPE TRANSCRIPTIONAL REGULATOR RV1931C"/>
    <property type="match status" value="1"/>
</dbReference>
<keyword evidence="1" id="KW-0805">Transcription regulation</keyword>
<comment type="caution">
    <text evidence="5">The sequence shown here is derived from an EMBL/GenBank/DDBJ whole genome shotgun (WGS) entry which is preliminary data.</text>
</comment>
<dbReference type="InterPro" id="IPR052158">
    <property type="entry name" value="INH-QAR"/>
</dbReference>